<sequence length="192" mass="22363">MGVFKKILISMFIALHVTVMVTAGLPDKSAVGKRILKSIAWYQIFFGLDQTWSMFAPNPSAVNSYLDATITFKDGTSEKWTFPRSSHMSSWDRFTSGERMRKYQQENLRSLERQDLWFDLSRFLEREITKLEKQGGRGRVLESVQFFRHHNIVKPPTEVFLEHGKPSNNYQTESVFKYQAADGVRHEAKNNY</sequence>
<accession>A0ABY4CC48</accession>
<evidence type="ECO:0000313" key="2">
    <source>
        <dbReference type="Proteomes" id="UP000830116"/>
    </source>
</evidence>
<evidence type="ECO:0008006" key="3">
    <source>
        <dbReference type="Google" id="ProtNLM"/>
    </source>
</evidence>
<protein>
    <recommendedName>
        <fullName evidence="3">LPS export ABC transporter periplasmic protein LptC</fullName>
    </recommendedName>
</protein>
<proteinExistence type="predicted"/>
<reference evidence="1" key="1">
    <citation type="submission" date="2022-03" db="EMBL/GenBank/DDBJ databases">
        <title>Genome Identification and Characterization of new species Bdellovibrio reynosense LBG001 sp. nov. from a Mexico soil sample.</title>
        <authorList>
            <person name="Camilli A."/>
            <person name="Ajao Y."/>
            <person name="Guo X."/>
        </authorList>
    </citation>
    <scope>NUCLEOTIDE SEQUENCE</scope>
    <source>
        <strain evidence="1">LBG001</strain>
    </source>
</reference>
<organism evidence="1 2">
    <name type="scientific">Bdellovibrio reynosensis</name>
    <dbReference type="NCBI Taxonomy" id="2835041"/>
    <lineage>
        <taxon>Bacteria</taxon>
        <taxon>Pseudomonadati</taxon>
        <taxon>Bdellovibrionota</taxon>
        <taxon>Bdellovibrionia</taxon>
        <taxon>Bdellovibrionales</taxon>
        <taxon>Pseudobdellovibrionaceae</taxon>
        <taxon>Bdellovibrio</taxon>
    </lineage>
</organism>
<dbReference type="Proteomes" id="UP000830116">
    <property type="component" value="Chromosome"/>
</dbReference>
<evidence type="ECO:0000313" key="1">
    <source>
        <dbReference type="EMBL" id="UOF01246.1"/>
    </source>
</evidence>
<keyword evidence="2" id="KW-1185">Reference proteome</keyword>
<dbReference type="EMBL" id="CP093442">
    <property type="protein sequence ID" value="UOF01246.1"/>
    <property type="molecule type" value="Genomic_DNA"/>
</dbReference>
<dbReference type="RefSeq" id="WP_243537630.1">
    <property type="nucleotide sequence ID" value="NZ_CP093442.1"/>
</dbReference>
<gene>
    <name evidence="1" type="ORF">MNR06_16245</name>
</gene>
<name>A0ABY4CC48_9BACT</name>